<name>A0AAD8K270_TARER</name>
<dbReference type="AlphaFoldDB" id="A0AAD8K270"/>
<comment type="caution">
    <text evidence="1">The sequence shown here is derived from an EMBL/GenBank/DDBJ whole genome shotgun (WGS) entry which is preliminary data.</text>
</comment>
<evidence type="ECO:0000313" key="2">
    <source>
        <dbReference type="Proteomes" id="UP001229421"/>
    </source>
</evidence>
<keyword evidence="2" id="KW-1185">Reference proteome</keyword>
<dbReference type="EMBL" id="JAUHHV010000008">
    <property type="protein sequence ID" value="KAK1415040.1"/>
    <property type="molecule type" value="Genomic_DNA"/>
</dbReference>
<dbReference type="Proteomes" id="UP001229421">
    <property type="component" value="Unassembled WGS sequence"/>
</dbReference>
<proteinExistence type="predicted"/>
<sequence>MRMLKGPLRSMIFKQGNIHKKVVEWRHKLNEIQRKIDAEPWVTELREAESMCMREFHEASLDEERFLKQKFKVDWLAAGDGNTSFFHNSLKCRTHRGRIDVIMDPNGQVVEGSNVLGTVGEVSMPVSPDLFSQKLDHAMALSMVQQQVDKIKENMREEMQQKMRDEIRQELREEMRQEMASMLKQLGISHGNHRP</sequence>
<gene>
    <name evidence="1" type="ORF">QVD17_30809</name>
</gene>
<organism evidence="1 2">
    <name type="scientific">Tagetes erecta</name>
    <name type="common">African marigold</name>
    <dbReference type="NCBI Taxonomy" id="13708"/>
    <lineage>
        <taxon>Eukaryota</taxon>
        <taxon>Viridiplantae</taxon>
        <taxon>Streptophyta</taxon>
        <taxon>Embryophyta</taxon>
        <taxon>Tracheophyta</taxon>
        <taxon>Spermatophyta</taxon>
        <taxon>Magnoliopsida</taxon>
        <taxon>eudicotyledons</taxon>
        <taxon>Gunneridae</taxon>
        <taxon>Pentapetalae</taxon>
        <taxon>asterids</taxon>
        <taxon>campanulids</taxon>
        <taxon>Asterales</taxon>
        <taxon>Asteraceae</taxon>
        <taxon>Asteroideae</taxon>
        <taxon>Heliantheae alliance</taxon>
        <taxon>Tageteae</taxon>
        <taxon>Tagetes</taxon>
    </lineage>
</organism>
<evidence type="ECO:0000313" key="1">
    <source>
        <dbReference type="EMBL" id="KAK1415040.1"/>
    </source>
</evidence>
<protein>
    <submittedName>
        <fullName evidence="1">Uncharacterized protein</fullName>
    </submittedName>
</protein>
<accession>A0AAD8K270</accession>
<reference evidence="1" key="1">
    <citation type="journal article" date="2023" name="bioRxiv">
        <title>Improved chromosome-level genome assembly for marigold (Tagetes erecta).</title>
        <authorList>
            <person name="Jiang F."/>
            <person name="Yuan L."/>
            <person name="Wang S."/>
            <person name="Wang H."/>
            <person name="Xu D."/>
            <person name="Wang A."/>
            <person name="Fan W."/>
        </authorList>
    </citation>
    <scope>NUCLEOTIDE SEQUENCE</scope>
    <source>
        <strain evidence="1">WSJ</strain>
        <tissue evidence="1">Leaf</tissue>
    </source>
</reference>